<dbReference type="CDD" id="cd00761">
    <property type="entry name" value="Glyco_tranf_GTA_type"/>
    <property type="match status" value="1"/>
</dbReference>
<reference evidence="3" key="1">
    <citation type="submission" date="2019-07" db="EMBL/GenBank/DDBJ databases">
        <title>Toxilogical consequences of a new and cryptic species of cyanobacteria (Komarekiella delphini-convector) recovered from the epidermis of a bottlenose dolphin and 1500 ft. in the air.</title>
        <authorList>
            <person name="Brown A.O."/>
            <person name="Dvorak P."/>
            <person name="Villanueva C.D."/>
            <person name="Foss A.J."/>
            <person name="Garvey A.D."/>
            <person name="Gibson Q.A."/>
            <person name="Johansen J.R."/>
            <person name="Casamatta D.A."/>
        </authorList>
    </citation>
    <scope>NUCLEOTIDE SEQUENCE</scope>
    <source>
        <strain evidence="3">SJRDD-AB1</strain>
    </source>
</reference>
<keyword evidence="1" id="KW-0472">Membrane</keyword>
<dbReference type="Pfam" id="PF00535">
    <property type="entry name" value="Glycos_transf_2"/>
    <property type="match status" value="1"/>
</dbReference>
<evidence type="ECO:0000259" key="2">
    <source>
        <dbReference type="Pfam" id="PF00535"/>
    </source>
</evidence>
<evidence type="ECO:0000256" key="1">
    <source>
        <dbReference type="SAM" id="Phobius"/>
    </source>
</evidence>
<evidence type="ECO:0000313" key="4">
    <source>
        <dbReference type="Proteomes" id="UP001165986"/>
    </source>
</evidence>
<protein>
    <submittedName>
        <fullName evidence="3">Glycosyltransferase family 2 protein</fullName>
    </submittedName>
</protein>
<comment type="caution">
    <text evidence="3">The sequence shown here is derived from an EMBL/GenBank/DDBJ whole genome shotgun (WGS) entry which is preliminary data.</text>
</comment>
<keyword evidence="1" id="KW-0812">Transmembrane</keyword>
<dbReference type="Proteomes" id="UP001165986">
    <property type="component" value="Unassembled WGS sequence"/>
</dbReference>
<gene>
    <name evidence="3" type="ORF">FNW02_12200</name>
</gene>
<dbReference type="InterPro" id="IPR050834">
    <property type="entry name" value="Glycosyltransf_2"/>
</dbReference>
<dbReference type="SUPFAM" id="SSF53448">
    <property type="entry name" value="Nucleotide-diphospho-sugar transferases"/>
    <property type="match status" value="1"/>
</dbReference>
<organism evidence="3 4">
    <name type="scientific">Komarekiella delphini-convector SJRDD-AB1</name>
    <dbReference type="NCBI Taxonomy" id="2593771"/>
    <lineage>
        <taxon>Bacteria</taxon>
        <taxon>Bacillati</taxon>
        <taxon>Cyanobacteriota</taxon>
        <taxon>Cyanophyceae</taxon>
        <taxon>Nostocales</taxon>
        <taxon>Nostocaceae</taxon>
        <taxon>Komarekiella</taxon>
        <taxon>Komarekiella delphini-convector</taxon>
    </lineage>
</organism>
<dbReference type="EMBL" id="VJXY01000011">
    <property type="protein sequence ID" value="MBD6616574.1"/>
    <property type="molecule type" value="Genomic_DNA"/>
</dbReference>
<keyword evidence="1" id="KW-1133">Transmembrane helix</keyword>
<evidence type="ECO:0000313" key="3">
    <source>
        <dbReference type="EMBL" id="MBD6616574.1"/>
    </source>
</evidence>
<keyword evidence="4" id="KW-1185">Reference proteome</keyword>
<name>A0AA40VQV4_9NOST</name>
<feature type="domain" description="Glycosyltransferase 2-like" evidence="2">
    <location>
        <begin position="18"/>
        <end position="143"/>
    </location>
</feature>
<dbReference type="RefSeq" id="WP_191757818.1">
    <property type="nucleotide sequence ID" value="NZ_VJXY01000011.1"/>
</dbReference>
<dbReference type="InterPro" id="IPR001173">
    <property type="entry name" value="Glyco_trans_2-like"/>
</dbReference>
<dbReference type="Gene3D" id="3.90.550.10">
    <property type="entry name" value="Spore Coat Polysaccharide Biosynthesis Protein SpsA, Chain A"/>
    <property type="match status" value="1"/>
</dbReference>
<sequence length="341" mass="38417">MEFSDNTQTQLQNQPIVSVVIPTFNRANLLPRAISSVLAQTFSNFELIIVDDGSTDNTAEVVNEFADPRIRYIALSKNGGGSHARNQGIQLARAEFVAFLDSDDEWLPKKLELQLARLQSSDDPHATIVYCLGYEYYESVQRKKLPNLIAHEGDVFNNLLRGWLPSTTSLFLAKRSSLVDVGGFDESLPSFQDYDLWLSLAKANNHFLAVTEPLIIRYFHGNQIISNLSANLTGFQIFENKWGSIIKQRLGYKAYRESIGLKMSIIQVNRVGKAVDAGQRFLALRYTLSLLQFLPMSGTYILSGLILTIFGRTMFGRRAQENLAKLKSILTKRINKDEIKS</sequence>
<proteinExistence type="predicted"/>
<dbReference type="AlphaFoldDB" id="A0AA40VQV4"/>
<feature type="transmembrane region" description="Helical" evidence="1">
    <location>
        <begin position="290"/>
        <end position="310"/>
    </location>
</feature>
<dbReference type="PANTHER" id="PTHR43685:SF2">
    <property type="entry name" value="GLYCOSYLTRANSFERASE 2-LIKE DOMAIN-CONTAINING PROTEIN"/>
    <property type="match status" value="1"/>
</dbReference>
<dbReference type="PANTHER" id="PTHR43685">
    <property type="entry name" value="GLYCOSYLTRANSFERASE"/>
    <property type="match status" value="1"/>
</dbReference>
<dbReference type="InterPro" id="IPR029044">
    <property type="entry name" value="Nucleotide-diphossugar_trans"/>
</dbReference>
<accession>A0AA40VQV4</accession>